<protein>
    <recommendedName>
        <fullName evidence="5">Iron-binding zinc finger CDGSH type domain-containing protein</fullName>
    </recommendedName>
</protein>
<keyword evidence="2" id="KW-0479">Metal-binding</keyword>
<organism evidence="6 7">
    <name type="scientific">Bacillus cereus</name>
    <dbReference type="NCBI Taxonomy" id="1396"/>
    <lineage>
        <taxon>Bacteria</taxon>
        <taxon>Bacillati</taxon>
        <taxon>Bacillota</taxon>
        <taxon>Bacilli</taxon>
        <taxon>Bacillales</taxon>
        <taxon>Bacillaceae</taxon>
        <taxon>Bacillus</taxon>
        <taxon>Bacillus cereus group</taxon>
    </lineage>
</organism>
<dbReference type="InterPro" id="IPR042216">
    <property type="entry name" value="MitoNEET_CISD"/>
</dbReference>
<keyword evidence="4" id="KW-0411">Iron-sulfur</keyword>
<evidence type="ECO:0000256" key="3">
    <source>
        <dbReference type="ARBA" id="ARBA00023004"/>
    </source>
</evidence>
<keyword evidence="3" id="KW-0408">Iron</keyword>
<evidence type="ECO:0000313" key="6">
    <source>
        <dbReference type="EMBL" id="PGT01259.1"/>
    </source>
</evidence>
<dbReference type="SMART" id="SM00704">
    <property type="entry name" value="ZnF_CDGSH"/>
    <property type="match status" value="1"/>
</dbReference>
<evidence type="ECO:0000256" key="1">
    <source>
        <dbReference type="ARBA" id="ARBA00022714"/>
    </source>
</evidence>
<dbReference type="InterPro" id="IPR017122">
    <property type="entry name" value="UCP037158"/>
</dbReference>
<reference evidence="6 7" key="1">
    <citation type="submission" date="2017-09" db="EMBL/GenBank/DDBJ databases">
        <title>Large-scale bioinformatics analysis of Bacillus genomes uncovers conserved roles of natural products in bacterial physiology.</title>
        <authorList>
            <consortium name="Agbiome Team Llc"/>
            <person name="Bleich R.M."/>
            <person name="Grubbs K.J."/>
            <person name="Santa Maria K.C."/>
            <person name="Allen S.E."/>
            <person name="Farag S."/>
            <person name="Shank E.A."/>
            <person name="Bowers A."/>
        </authorList>
    </citation>
    <scope>NUCLEOTIDE SEQUENCE [LARGE SCALE GENOMIC DNA]</scope>
    <source>
        <strain evidence="6 7">AFS041432</strain>
    </source>
</reference>
<dbReference type="Proteomes" id="UP000225872">
    <property type="component" value="Unassembled WGS sequence"/>
</dbReference>
<dbReference type="GO" id="GO:0051537">
    <property type="term" value="F:2 iron, 2 sulfur cluster binding"/>
    <property type="evidence" value="ECO:0007669"/>
    <property type="project" value="UniProtKB-KW"/>
</dbReference>
<dbReference type="Pfam" id="PF09360">
    <property type="entry name" value="zf-CDGSH"/>
    <property type="match status" value="1"/>
</dbReference>
<name>A0A2C1DMS7_BACCE</name>
<keyword evidence="1" id="KW-0001">2Fe-2S</keyword>
<dbReference type="PIRSF" id="PIRSF037158">
    <property type="entry name" value="UCP037158"/>
    <property type="match status" value="1"/>
</dbReference>
<comment type="caution">
    <text evidence="6">The sequence shown here is derived from an EMBL/GenBank/DDBJ whole genome shotgun (WGS) entry which is preliminary data.</text>
</comment>
<gene>
    <name evidence="6" type="ORF">COD09_15255</name>
</gene>
<feature type="domain" description="Iron-binding zinc finger CDGSH type" evidence="5">
    <location>
        <begin position="77"/>
        <end position="122"/>
    </location>
</feature>
<dbReference type="EMBL" id="NULO01000048">
    <property type="protein sequence ID" value="PGT01259.1"/>
    <property type="molecule type" value="Genomic_DNA"/>
</dbReference>
<evidence type="ECO:0000256" key="4">
    <source>
        <dbReference type="ARBA" id="ARBA00023014"/>
    </source>
</evidence>
<proteinExistence type="predicted"/>
<evidence type="ECO:0000313" key="7">
    <source>
        <dbReference type="Proteomes" id="UP000225872"/>
    </source>
</evidence>
<dbReference type="GO" id="GO:0005737">
    <property type="term" value="C:cytoplasm"/>
    <property type="evidence" value="ECO:0007669"/>
    <property type="project" value="UniProtKB-ARBA"/>
</dbReference>
<evidence type="ECO:0000259" key="5">
    <source>
        <dbReference type="SMART" id="SM00704"/>
    </source>
</evidence>
<dbReference type="GO" id="GO:0046872">
    <property type="term" value="F:metal ion binding"/>
    <property type="evidence" value="ECO:0007669"/>
    <property type="project" value="UniProtKB-KW"/>
</dbReference>
<dbReference type="Gene3D" id="3.40.5.90">
    <property type="entry name" value="CDGSH iron-sulfur domain, mitoNEET-type"/>
    <property type="match status" value="1"/>
</dbReference>
<sequence>MRSFAIFCSVRNFLSIFRHLTLVSYKNYYNTLFSLKQSALFVLSSTLLDYMMRLSVWEGGIRLAKVQIKVNDNGSFRVTGDVELVDSQGNVFPAKPAFSLCRCGLSKNMPYCDASHKGKFESVVRAPETE</sequence>
<accession>A0A2C1DMS7</accession>
<evidence type="ECO:0000256" key="2">
    <source>
        <dbReference type="ARBA" id="ARBA00022723"/>
    </source>
</evidence>
<dbReference type="AlphaFoldDB" id="A0A2C1DMS7"/>
<dbReference type="InterPro" id="IPR018967">
    <property type="entry name" value="FeS-contain_CDGSH-typ"/>
</dbReference>